<dbReference type="InterPro" id="IPR011009">
    <property type="entry name" value="Kinase-like_dom_sf"/>
</dbReference>
<dbReference type="SUPFAM" id="SSF56112">
    <property type="entry name" value="Protein kinase-like (PK-like)"/>
    <property type="match status" value="1"/>
</dbReference>
<keyword evidence="2" id="KW-1185">Reference proteome</keyword>
<comment type="caution">
    <text evidence="1">The sequence shown here is derived from an EMBL/GenBank/DDBJ whole genome shotgun (WGS) entry which is preliminary data.</text>
</comment>
<reference evidence="1" key="1">
    <citation type="submission" date="2021-06" db="EMBL/GenBank/DDBJ databases">
        <authorList>
            <person name="Kallberg Y."/>
            <person name="Tangrot J."/>
            <person name="Rosling A."/>
        </authorList>
    </citation>
    <scope>NUCLEOTIDE SEQUENCE</scope>
    <source>
        <strain evidence="1">CL551</strain>
    </source>
</reference>
<gene>
    <name evidence="1" type="ORF">AMORRO_LOCUS6308</name>
</gene>
<proteinExistence type="predicted"/>
<dbReference type="Proteomes" id="UP000789342">
    <property type="component" value="Unassembled WGS sequence"/>
</dbReference>
<evidence type="ECO:0000313" key="1">
    <source>
        <dbReference type="EMBL" id="CAG8567476.1"/>
    </source>
</evidence>
<dbReference type="Gene3D" id="1.10.510.10">
    <property type="entry name" value="Transferase(Phosphotransferase) domain 1"/>
    <property type="match status" value="1"/>
</dbReference>
<name>A0A9N9FZW0_9GLOM</name>
<dbReference type="OrthoDB" id="2425228at2759"/>
<accession>A0A9N9FZW0</accession>
<dbReference type="AlphaFoldDB" id="A0A9N9FZW0"/>
<protein>
    <submittedName>
        <fullName evidence="1">4648_t:CDS:1</fullName>
    </submittedName>
</protein>
<sequence length="392" mass="45945">MSESLTDNYSTNESDNVNGTIVGDAFFKGNITTDIVKLDKHFRRIWRSKLSLDSYPLVLIQHCDVLRKVFRDDNSLKDYEKEYLESKLLEYEDKFNMKNKTGAKRLCEDCGNSTYATQFCEFCIQKYLEQNFHKWDSGDNKINKIIQESLERRGEPQQIVLKQLNSSMDDSWLNEVTSHFSIDKIAQYILPCYGITRNPQTDEYMLVLNIMEQNLQEYLINNKNIEWEQKFDIIYEVTATEVPPYYDIDLKNKKTLNVFTKAVIGGMRPDTNIGISEKYKTLMQQCWDADPANRPDTLIIWQKIRELRVEFLDALDKAMNNGNNFIEEEILNISKEPIVLSDDQFLQSRRSTSCILAPFKNTSKPINVSSEISNKFYMNLRKRQIENSDDLY</sequence>
<dbReference type="EMBL" id="CAJVPV010004143">
    <property type="protein sequence ID" value="CAG8567476.1"/>
    <property type="molecule type" value="Genomic_DNA"/>
</dbReference>
<evidence type="ECO:0000313" key="2">
    <source>
        <dbReference type="Proteomes" id="UP000789342"/>
    </source>
</evidence>
<organism evidence="1 2">
    <name type="scientific">Acaulospora morrowiae</name>
    <dbReference type="NCBI Taxonomy" id="94023"/>
    <lineage>
        <taxon>Eukaryota</taxon>
        <taxon>Fungi</taxon>
        <taxon>Fungi incertae sedis</taxon>
        <taxon>Mucoromycota</taxon>
        <taxon>Glomeromycotina</taxon>
        <taxon>Glomeromycetes</taxon>
        <taxon>Diversisporales</taxon>
        <taxon>Acaulosporaceae</taxon>
        <taxon>Acaulospora</taxon>
    </lineage>
</organism>